<gene>
    <name evidence="3" type="ORF">C7443_109108</name>
</gene>
<name>A0A317MS89_9GAMM</name>
<dbReference type="RefSeq" id="WP_110019460.1">
    <property type="nucleotide sequence ID" value="NZ_QGTJ01000009.1"/>
</dbReference>
<dbReference type="Proteomes" id="UP000246569">
    <property type="component" value="Unassembled WGS sequence"/>
</dbReference>
<dbReference type="Pfam" id="PF01557">
    <property type="entry name" value="FAA_hydrolase"/>
    <property type="match status" value="1"/>
</dbReference>
<dbReference type="AlphaFoldDB" id="A0A317MS89"/>
<dbReference type="SUPFAM" id="SSF56529">
    <property type="entry name" value="FAH"/>
    <property type="match status" value="1"/>
</dbReference>
<dbReference type="GO" id="GO:0005737">
    <property type="term" value="C:cytoplasm"/>
    <property type="evidence" value="ECO:0007669"/>
    <property type="project" value="TreeGrafter"/>
</dbReference>
<dbReference type="InterPro" id="IPR036663">
    <property type="entry name" value="Fumarylacetoacetase_C_sf"/>
</dbReference>
<keyword evidence="1" id="KW-0456">Lyase</keyword>
<feature type="domain" description="Fumarylacetoacetase-like C-terminal" evidence="2">
    <location>
        <begin position="74"/>
        <end position="259"/>
    </location>
</feature>
<evidence type="ECO:0000259" key="2">
    <source>
        <dbReference type="Pfam" id="PF01557"/>
    </source>
</evidence>
<proteinExistence type="predicted"/>
<evidence type="ECO:0000313" key="3">
    <source>
        <dbReference type="EMBL" id="PWV59855.1"/>
    </source>
</evidence>
<reference evidence="3 4" key="1">
    <citation type="submission" date="2018-05" db="EMBL/GenBank/DDBJ databases">
        <title>Genomic Encyclopedia of Type Strains, Phase IV (KMG-IV): sequencing the most valuable type-strain genomes for metagenomic binning, comparative biology and taxonomic classification.</title>
        <authorList>
            <person name="Goeker M."/>
        </authorList>
    </citation>
    <scope>NUCLEOTIDE SEQUENCE [LARGE SCALE GENOMIC DNA]</scope>
    <source>
        <strain evidence="3 4">DSM 23606</strain>
    </source>
</reference>
<dbReference type="OrthoDB" id="9792137at2"/>
<sequence>MKQALLKSLGDELYQALRARECVEPLTARHADLSIDDAYHISLHMLQRRLGDGEQIIGKKIGVTSKAVMRMLDVHQPDFGYLTDRMVYSEGEEMPVSSQLIQPRAEGELAFILKHDLEGPGVTLTDVLRATECVMPCFEVVDSRIRDWKIRIQDTIADNASCGLFVLGDAAVDPRRVDLALAGMVVEKNGEIIATGAGAAALGSPLNAVAWLANTLGGFGIALKAGEVILSGSLVPLEPVQAGDFMRLSVGGVGGCSVRFA</sequence>
<dbReference type="EMBL" id="QGTJ01000009">
    <property type="protein sequence ID" value="PWV59855.1"/>
    <property type="molecule type" value="Genomic_DNA"/>
</dbReference>
<dbReference type="GO" id="GO:0008684">
    <property type="term" value="F:2-oxopent-4-enoate hydratase activity"/>
    <property type="evidence" value="ECO:0007669"/>
    <property type="project" value="TreeGrafter"/>
</dbReference>
<dbReference type="Gene3D" id="3.90.850.10">
    <property type="entry name" value="Fumarylacetoacetase-like, C-terminal domain"/>
    <property type="match status" value="1"/>
</dbReference>
<evidence type="ECO:0000313" key="4">
    <source>
        <dbReference type="Proteomes" id="UP000246569"/>
    </source>
</evidence>
<accession>A0A317MS89</accession>
<dbReference type="InterPro" id="IPR017632">
    <property type="entry name" value="2-oxopent-4-enoate_hydratase"/>
</dbReference>
<protein>
    <submittedName>
        <fullName evidence="3">2-oxopent-4-enoate/cis-2-oxohex-4-enoate hydratase</fullName>
    </submittedName>
</protein>
<dbReference type="PANTHER" id="PTHR30143">
    <property type="entry name" value="ACID HYDRATASE"/>
    <property type="match status" value="1"/>
</dbReference>
<dbReference type="PANTHER" id="PTHR30143:SF0">
    <property type="entry name" value="2-KETO-4-PENTENOATE HYDRATASE"/>
    <property type="match status" value="1"/>
</dbReference>
<keyword evidence="4" id="KW-1185">Reference proteome</keyword>
<dbReference type="InterPro" id="IPR050772">
    <property type="entry name" value="Hydratase-Decarb/MhpD_sf"/>
</dbReference>
<comment type="caution">
    <text evidence="3">The sequence shown here is derived from an EMBL/GenBank/DDBJ whole genome shotgun (WGS) entry which is preliminary data.</text>
</comment>
<dbReference type="InterPro" id="IPR011234">
    <property type="entry name" value="Fumarylacetoacetase-like_C"/>
</dbReference>
<dbReference type="NCBIfam" id="TIGR03220">
    <property type="entry name" value="catechol_dmpE"/>
    <property type="match status" value="1"/>
</dbReference>
<evidence type="ECO:0000256" key="1">
    <source>
        <dbReference type="ARBA" id="ARBA00023239"/>
    </source>
</evidence>
<organism evidence="3 4">
    <name type="scientific">Plasticicumulans acidivorans</name>
    <dbReference type="NCBI Taxonomy" id="886464"/>
    <lineage>
        <taxon>Bacteria</taxon>
        <taxon>Pseudomonadati</taxon>
        <taxon>Pseudomonadota</taxon>
        <taxon>Gammaproteobacteria</taxon>
        <taxon>Candidatus Competibacteraceae</taxon>
        <taxon>Plasticicumulans</taxon>
    </lineage>
</organism>